<feature type="region of interest" description="Disordered" evidence="1">
    <location>
        <begin position="1"/>
        <end position="24"/>
    </location>
</feature>
<evidence type="ECO:0000313" key="3">
    <source>
        <dbReference type="Proteomes" id="UP000255177"/>
    </source>
</evidence>
<dbReference type="EMBL" id="UIDD01000009">
    <property type="protein sequence ID" value="SUQ64195.1"/>
    <property type="molecule type" value="Genomic_DNA"/>
</dbReference>
<dbReference type="AlphaFoldDB" id="A0A380T2M5"/>
<evidence type="ECO:0000313" key="2">
    <source>
        <dbReference type="EMBL" id="SUQ64195.1"/>
    </source>
</evidence>
<evidence type="ECO:0000256" key="1">
    <source>
        <dbReference type="SAM" id="MobiDB-lite"/>
    </source>
</evidence>
<evidence type="ECO:0008006" key="4">
    <source>
        <dbReference type="Google" id="ProtNLM"/>
    </source>
</evidence>
<accession>A0A380T2M5</accession>
<name>A0A380T2M5_9PSED</name>
<dbReference type="Proteomes" id="UP000255177">
    <property type="component" value="Unassembled WGS sequence"/>
</dbReference>
<reference evidence="3" key="1">
    <citation type="submission" date="2018-07" db="EMBL/GenBank/DDBJ databases">
        <authorList>
            <person name="Blom J."/>
        </authorList>
    </citation>
    <scope>NUCLEOTIDE SEQUENCE [LARGE SCALE GENOMIC DNA]</scope>
    <source>
        <strain evidence="3">CCOS 864</strain>
    </source>
</reference>
<keyword evidence="3" id="KW-1185">Reference proteome</keyword>
<protein>
    <recommendedName>
        <fullName evidence="4">TnsA endonuclease N-terminal domain-containing protein</fullName>
    </recommendedName>
</protein>
<proteinExistence type="predicted"/>
<sequence>MVHLVSRGSRSGLSFSPDFPSPMRNAQERNRIPAIWVAIMINIPEVLISELSLSPVERITHGRHGRRVSSFPSRKNRAGVMCDSLLESDFCLELERRRPVKNYTPQPFRITHLKTQTSYIPDFEVSYHNGRTELFEVKTETRYKKGKNPEKLELFASILRDCGYSLEIALDSAIRHTVKTSNLRTLYHQGYTVSDAESDHFKSNLKQWTSRELSISSLLAFGIDPKIIAHALFYEILLTDLSRPLTIHAMVRIAPEYEHKN</sequence>
<organism evidence="2 3">
    <name type="scientific">Pseudomonas wadenswilerensis</name>
    <dbReference type="NCBI Taxonomy" id="1785161"/>
    <lineage>
        <taxon>Bacteria</taxon>
        <taxon>Pseudomonadati</taxon>
        <taxon>Pseudomonadota</taxon>
        <taxon>Gammaproteobacteria</taxon>
        <taxon>Pseudomonadales</taxon>
        <taxon>Pseudomonadaceae</taxon>
        <taxon>Pseudomonas</taxon>
    </lineage>
</organism>
<gene>
    <name evidence="2" type="ORF">CCOS864_03650</name>
</gene>